<name>A0A3A9JA25_9PROT</name>
<dbReference type="GO" id="GO:0015221">
    <property type="term" value="F:lipopolysaccharide transmembrane transporter activity"/>
    <property type="evidence" value="ECO:0007669"/>
    <property type="project" value="InterPro"/>
</dbReference>
<dbReference type="Proteomes" id="UP000274097">
    <property type="component" value="Unassembled WGS sequence"/>
</dbReference>
<dbReference type="NCBIfam" id="TIGR04409">
    <property type="entry name" value="LptC_YrbK"/>
    <property type="match status" value="1"/>
</dbReference>
<dbReference type="InParanoid" id="A0A3A9JA25"/>
<gene>
    <name evidence="2" type="primary">lptC</name>
    <name evidence="2" type="ORF">D6Z83_17275</name>
    <name evidence="3" type="ORF">EBE87_02125</name>
</gene>
<evidence type="ECO:0000313" key="5">
    <source>
        <dbReference type="Proteomes" id="UP000278036"/>
    </source>
</evidence>
<accession>A0A3A9JA25</accession>
<dbReference type="EMBL" id="RAQU01000117">
    <property type="protein sequence ID" value="RKK02910.1"/>
    <property type="molecule type" value="Genomic_DNA"/>
</dbReference>
<keyword evidence="1" id="KW-1133">Transmembrane helix</keyword>
<reference evidence="2 5" key="1">
    <citation type="submission" date="2018-09" db="EMBL/GenBank/DDBJ databases">
        <title>Roseomonas sp. nov., isolated from feces of Tibetan antelopes in the Qinghai-Tibet plateau, China.</title>
        <authorList>
            <person name="Tian Z."/>
        </authorList>
    </citation>
    <scope>NUCLEOTIDE SEQUENCE [LARGE SCALE GENOMIC DNA]</scope>
    <source>
        <strain evidence="3 4">Z23</strain>
        <strain evidence="2 5">Z24</strain>
    </source>
</reference>
<dbReference type="RefSeq" id="WP_120639512.1">
    <property type="nucleotide sequence ID" value="NZ_RAQU01000117.1"/>
</dbReference>
<dbReference type="OrthoDB" id="8441710at2"/>
<keyword evidence="4" id="KW-1185">Reference proteome</keyword>
<dbReference type="EMBL" id="RFLX01000001">
    <property type="protein sequence ID" value="RMI27190.1"/>
    <property type="molecule type" value="Genomic_DNA"/>
</dbReference>
<feature type="transmembrane region" description="Helical" evidence="1">
    <location>
        <begin position="49"/>
        <end position="68"/>
    </location>
</feature>
<comment type="caution">
    <text evidence="2">The sequence shown here is derived from an EMBL/GenBank/DDBJ whole genome shotgun (WGS) entry which is preliminary data.</text>
</comment>
<evidence type="ECO:0000313" key="4">
    <source>
        <dbReference type="Proteomes" id="UP000274097"/>
    </source>
</evidence>
<keyword evidence="1" id="KW-0812">Transmembrane</keyword>
<evidence type="ECO:0000313" key="3">
    <source>
        <dbReference type="EMBL" id="RMI27190.1"/>
    </source>
</evidence>
<evidence type="ECO:0000256" key="1">
    <source>
        <dbReference type="SAM" id="Phobius"/>
    </source>
</evidence>
<sequence length="232" mass="25435">MKLSFPPRDTLAAPGIDRGANTRRALLPSRARVQVSAGSIMRRRVAVRLAKLLLPLGALALLSTIALWPEIDGAADRGRMAFRRATQTEADAMRISGARYQGVDEQNRPYNVTANSAVQQEKTGLIDLEKPRADILLTNGAWMLLEAREGQYNRPDNLLDLQGQVTLWHDNGTTMKTDAAHIDVHAGEAESDRPTAAQGPFGTIESEGFRLRERGQVMIFTGKSHAVLEGKQ</sequence>
<dbReference type="GO" id="GO:0005886">
    <property type="term" value="C:plasma membrane"/>
    <property type="evidence" value="ECO:0007669"/>
    <property type="project" value="InterPro"/>
</dbReference>
<dbReference type="AlphaFoldDB" id="A0A3A9JA25"/>
<protein>
    <submittedName>
        <fullName evidence="2">LPS export ABC transporter periplasmic protein LptC</fullName>
    </submittedName>
</protein>
<dbReference type="Proteomes" id="UP000278036">
    <property type="component" value="Unassembled WGS sequence"/>
</dbReference>
<evidence type="ECO:0000313" key="2">
    <source>
        <dbReference type="EMBL" id="RKK02910.1"/>
    </source>
</evidence>
<dbReference type="Gene3D" id="2.60.450.10">
    <property type="entry name" value="Lipopolysaccharide (LPS) transport protein A like domain"/>
    <property type="match status" value="1"/>
</dbReference>
<organism evidence="2 5">
    <name type="scientific">Teichococcus wenyumeiae</name>
    <dbReference type="NCBI Taxonomy" id="2478470"/>
    <lineage>
        <taxon>Bacteria</taxon>
        <taxon>Pseudomonadati</taxon>
        <taxon>Pseudomonadota</taxon>
        <taxon>Alphaproteobacteria</taxon>
        <taxon>Acetobacterales</taxon>
        <taxon>Roseomonadaceae</taxon>
        <taxon>Roseomonas</taxon>
    </lineage>
</organism>
<dbReference type="Pfam" id="PF06835">
    <property type="entry name" value="LptC"/>
    <property type="match status" value="1"/>
</dbReference>
<dbReference type="InterPro" id="IPR010664">
    <property type="entry name" value="LipoPS_assembly_LptC-rel"/>
</dbReference>
<dbReference type="InterPro" id="IPR026265">
    <property type="entry name" value="LptC"/>
</dbReference>
<proteinExistence type="predicted"/>
<keyword evidence="1" id="KW-0472">Membrane</keyword>